<organism evidence="4 5">
    <name type="scientific">Vibrio aerogenes CECT 7868</name>
    <dbReference type="NCBI Taxonomy" id="1216006"/>
    <lineage>
        <taxon>Bacteria</taxon>
        <taxon>Pseudomonadati</taxon>
        <taxon>Pseudomonadota</taxon>
        <taxon>Gammaproteobacteria</taxon>
        <taxon>Vibrionales</taxon>
        <taxon>Vibrionaceae</taxon>
        <taxon>Vibrio</taxon>
    </lineage>
</organism>
<dbReference type="AlphaFoldDB" id="A0A1M5ZTA0"/>
<evidence type="ECO:0000313" key="4">
    <source>
        <dbReference type="EMBL" id="SHI27336.1"/>
    </source>
</evidence>
<dbReference type="SUPFAM" id="SSF52833">
    <property type="entry name" value="Thioredoxin-like"/>
    <property type="match status" value="1"/>
</dbReference>
<dbReference type="PANTHER" id="PTHR36450">
    <property type="entry name" value="THIOREDOXIN"/>
    <property type="match status" value="1"/>
</dbReference>
<name>A0A1M5ZTA0_9VIBR</name>
<keyword evidence="5" id="KW-1185">Reference proteome</keyword>
<keyword evidence="2" id="KW-0676">Redox-active center</keyword>
<dbReference type="Gene3D" id="3.40.30.10">
    <property type="entry name" value="Glutaredoxin"/>
    <property type="match status" value="1"/>
</dbReference>
<dbReference type="InterPro" id="IPR005243">
    <property type="entry name" value="THIRX-like_proc"/>
</dbReference>
<evidence type="ECO:0000313" key="5">
    <source>
        <dbReference type="Proteomes" id="UP000184608"/>
    </source>
</evidence>
<evidence type="ECO:0000259" key="3">
    <source>
        <dbReference type="Pfam" id="PF13192"/>
    </source>
</evidence>
<evidence type="ECO:0000256" key="2">
    <source>
        <dbReference type="PIRSR" id="PIRSR037031-51"/>
    </source>
</evidence>
<reference evidence="4 5" key="1">
    <citation type="submission" date="2016-11" db="EMBL/GenBank/DDBJ databases">
        <authorList>
            <person name="Jaros S."/>
            <person name="Januszkiewicz K."/>
            <person name="Wedrychowicz H."/>
        </authorList>
    </citation>
    <scope>NUCLEOTIDE SEQUENCE [LARGE SCALE GENOMIC DNA]</scope>
    <source>
        <strain evidence="4 5">CECT 7868</strain>
    </source>
</reference>
<feature type="domain" description="Thioredoxin-like fold" evidence="3">
    <location>
        <begin position="4"/>
        <end position="77"/>
    </location>
</feature>
<gene>
    <name evidence="4" type="ORF">VA7868_03175</name>
</gene>
<protein>
    <recommendedName>
        <fullName evidence="3">Thioredoxin-like fold domain-containing protein</fullName>
    </recommendedName>
</protein>
<dbReference type="EMBL" id="FQXZ01000036">
    <property type="protein sequence ID" value="SHI27336.1"/>
    <property type="molecule type" value="Genomic_DNA"/>
</dbReference>
<feature type="active site" description="Nucleophile" evidence="1">
    <location>
        <position position="14"/>
    </location>
</feature>
<dbReference type="STRING" id="1216006.VA7868_03175"/>
<evidence type="ECO:0000256" key="1">
    <source>
        <dbReference type="PIRSR" id="PIRSR037031-50"/>
    </source>
</evidence>
<dbReference type="NCBIfam" id="TIGR00412">
    <property type="entry name" value="redox_disulf_2"/>
    <property type="match status" value="1"/>
</dbReference>
<dbReference type="InterPro" id="IPR012336">
    <property type="entry name" value="Thioredoxin-like_fold"/>
</dbReference>
<dbReference type="Pfam" id="PF13192">
    <property type="entry name" value="Thioredoxin_3"/>
    <property type="match status" value="1"/>
</dbReference>
<feature type="active site" description="Nucleophile" evidence="1">
    <location>
        <position position="11"/>
    </location>
</feature>
<keyword evidence="2" id="KW-1015">Disulfide bond</keyword>
<dbReference type="PIRSF" id="PIRSF037031">
    <property type="entry name" value="Redox_disulphide_2"/>
    <property type="match status" value="1"/>
</dbReference>
<proteinExistence type="predicted"/>
<accession>A0A1M5ZTA0</accession>
<dbReference type="Proteomes" id="UP000184608">
    <property type="component" value="Unassembled WGS sequence"/>
</dbReference>
<feature type="disulfide bond" description="Redox-active" evidence="2">
    <location>
        <begin position="11"/>
        <end position="14"/>
    </location>
</feature>
<dbReference type="OrthoDB" id="9800630at2"/>
<sequence>MKVMKVLGSGCANCVNTARLIEQVAKAQGVEVSVEKVTDMETIMSYGVMSTPGVVMDEQVVHSGGVPRAEEIAIWLKKEV</sequence>
<dbReference type="InterPro" id="IPR036249">
    <property type="entry name" value="Thioredoxin-like_sf"/>
</dbReference>
<dbReference type="PANTHER" id="PTHR36450:SF1">
    <property type="entry name" value="THIOREDOXIN"/>
    <property type="match status" value="1"/>
</dbReference>